<gene>
    <name evidence="1" type="primary">mutS</name>
    <name evidence="1" type="ORF">GL267_005520</name>
</gene>
<organism evidence="1 2">
    <name type="scientific">Acidithiobacillus ferrianus</name>
    <dbReference type="NCBI Taxonomy" id="2678518"/>
    <lineage>
        <taxon>Bacteria</taxon>
        <taxon>Pseudomonadati</taxon>
        <taxon>Pseudomonadota</taxon>
        <taxon>Acidithiobacillia</taxon>
        <taxon>Acidithiobacillales</taxon>
        <taxon>Acidithiobacillaceae</taxon>
        <taxon>Acidithiobacillus</taxon>
    </lineage>
</organism>
<dbReference type="Proteomes" id="UP000470022">
    <property type="component" value="Chromosome"/>
</dbReference>
<evidence type="ECO:0000313" key="1">
    <source>
        <dbReference type="EMBL" id="XRI70149.1"/>
    </source>
</evidence>
<reference evidence="1" key="1">
    <citation type="submission" date="2023-06" db="EMBL/GenBank/DDBJ databases">
        <title>Complete and circular genome of Acidithiobacillus ferrianus DSM 107098.</title>
        <authorList>
            <person name="Norris P.R."/>
            <person name="Falagan C."/>
            <person name="Moya-Beltran A."/>
            <person name="Castro M."/>
            <person name="Quatrini R."/>
            <person name="Johnson D.B."/>
        </authorList>
    </citation>
    <scope>NUCLEOTIDE SEQUENCE</scope>
    <source>
        <strain evidence="1">MG</strain>
    </source>
</reference>
<evidence type="ECO:0000313" key="2">
    <source>
        <dbReference type="Proteomes" id="UP000470022"/>
    </source>
</evidence>
<name>A0ACD5HBV0_9PROT</name>
<protein>
    <submittedName>
        <fullName evidence="1">DNA mismatch repair protein MutS</fullName>
    </submittedName>
</protein>
<sequence>MPPRVHRLVVHQDAYSLRQFPIFTPAHRMTDPATLKGHTPMMRQYFGLKAQCPDTLLFYRMGDFYELFFEDAEKAARLLGITLTSRGQSAGQAIPMAGVPVQSVDGYLAKLVRLGERVAIGEQMGDPATAKGPVERAIVRVITPGTLIDATLLDAGQEPLLLALCPEGSRCGLAWLDAAGGRLMVREVAATTLADVVARRPVAEIIAPADTPLPPGISPQRLQHLEKSDFQTHRTQAILDRYFGERLASFGCHDWPLALRAAAVLLHYAETQLRSSLTQIQRIHPERAEEEIYLDATALRALEVVESLHEDGPTLLTLLQKTQTVMGARLLRRWLLRPLRQGPALTARQETVAALTSGSGPVAIQKTLHGIADAERILTRIALNRANPRDLAQLRSTLQALPALRAALDTAAHPALTAYRERIPLFAALCALLENALVDAPPMTQRDGGYIRADYDAELDRLQQLSQNLQEVLRDLEQQERQRTGIASLKIQFNRVHGFYIEISRSYQGPIPDDYRRRQTTKNAERYINDALKAIEDQALSAESLALGRERLLFTQMLEAASPDVPALQDAMTAVAELDGLSTLAERAITLHWSAPRLVTESLLRIRDGRHPVVEAQIGSNFVPNDLDFDEKQRMLLITGPNMGGKSTYLRQTALIILLAHIGSWVPASEAIIGPIDQIFTRIGAADDLAGGRSTFMVEMSETARILHLSTAQSLVILDEIGRGTATYDGLSIAWATAEALVERGAYTLFATHYFELTEIDLPGLRNAHLDALTQGDQVTFLHRVESGPAAQSYGLAVARLAGMPDPVVQRARHRLSQLEDPAQPSRSDTLPAQLSLFQTAPHPVVHRLSKIDPDQISPKQALDLLYALKELTQ</sequence>
<proteinExistence type="predicted"/>
<keyword evidence="2" id="KW-1185">Reference proteome</keyword>
<dbReference type="EMBL" id="CP127523">
    <property type="protein sequence ID" value="XRI70149.1"/>
    <property type="molecule type" value="Genomic_DNA"/>
</dbReference>
<accession>A0ACD5HBV0</accession>